<comment type="caution">
    <text evidence="6">The sequence shown here is derived from an EMBL/GenBank/DDBJ whole genome shotgun (WGS) entry which is preliminary data.</text>
</comment>
<feature type="compositionally biased region" description="Acidic residues" evidence="2">
    <location>
        <begin position="429"/>
        <end position="443"/>
    </location>
</feature>
<dbReference type="EC" id="5.6.2.3" evidence="1"/>
<keyword evidence="1" id="KW-0234">DNA repair</keyword>
<dbReference type="Pfam" id="PF14214">
    <property type="entry name" value="Helitron_like_N"/>
    <property type="match status" value="1"/>
</dbReference>
<evidence type="ECO:0000313" key="6">
    <source>
        <dbReference type="EMBL" id="KAG2193629.1"/>
    </source>
</evidence>
<dbReference type="Proteomes" id="UP000603453">
    <property type="component" value="Unassembled WGS sequence"/>
</dbReference>
<dbReference type="PANTHER" id="PTHR47642">
    <property type="entry name" value="ATP-DEPENDENT DNA HELICASE"/>
    <property type="match status" value="1"/>
</dbReference>
<evidence type="ECO:0000259" key="3">
    <source>
        <dbReference type="Pfam" id="PF05970"/>
    </source>
</evidence>
<dbReference type="GO" id="GO:0016787">
    <property type="term" value="F:hydrolase activity"/>
    <property type="evidence" value="ECO:0007669"/>
    <property type="project" value="UniProtKB-KW"/>
</dbReference>
<keyword evidence="1" id="KW-0547">Nucleotide-binding</keyword>
<keyword evidence="1" id="KW-0347">Helicase</keyword>
<dbReference type="InterPro" id="IPR027417">
    <property type="entry name" value="P-loop_NTPase"/>
</dbReference>
<dbReference type="SUPFAM" id="SSF56219">
    <property type="entry name" value="DNase I-like"/>
    <property type="match status" value="1"/>
</dbReference>
<organism evidence="6 7">
    <name type="scientific">Mucor saturninus</name>
    <dbReference type="NCBI Taxonomy" id="64648"/>
    <lineage>
        <taxon>Eukaryota</taxon>
        <taxon>Fungi</taxon>
        <taxon>Fungi incertae sedis</taxon>
        <taxon>Mucoromycota</taxon>
        <taxon>Mucoromycotina</taxon>
        <taxon>Mucoromycetes</taxon>
        <taxon>Mucorales</taxon>
        <taxon>Mucorineae</taxon>
        <taxon>Mucoraceae</taxon>
        <taxon>Mucor</taxon>
    </lineage>
</organism>
<dbReference type="EMBL" id="JAEPRD010000223">
    <property type="protein sequence ID" value="KAG2193629.1"/>
    <property type="molecule type" value="Genomic_DNA"/>
</dbReference>
<dbReference type="GO" id="GO:0043139">
    <property type="term" value="F:5'-3' DNA helicase activity"/>
    <property type="evidence" value="ECO:0007669"/>
    <property type="project" value="UniProtKB-EC"/>
</dbReference>
<dbReference type="Gene3D" id="3.60.10.10">
    <property type="entry name" value="Endonuclease/exonuclease/phosphatase"/>
    <property type="match status" value="1"/>
</dbReference>
<feature type="region of interest" description="Disordered" evidence="2">
    <location>
        <begin position="417"/>
        <end position="443"/>
    </location>
</feature>
<reference evidence="6" key="1">
    <citation type="submission" date="2020-12" db="EMBL/GenBank/DDBJ databases">
        <title>Metabolic potential, ecology and presence of endohyphal bacteria is reflected in genomic diversity of Mucoromycotina.</title>
        <authorList>
            <person name="Muszewska A."/>
            <person name="Okrasinska A."/>
            <person name="Steczkiewicz K."/>
            <person name="Drgas O."/>
            <person name="Orlowska M."/>
            <person name="Perlinska-Lenart U."/>
            <person name="Aleksandrzak-Piekarczyk T."/>
            <person name="Szatraj K."/>
            <person name="Zielenkiewicz U."/>
            <person name="Pilsyk S."/>
            <person name="Malc E."/>
            <person name="Mieczkowski P."/>
            <person name="Kruszewska J.S."/>
            <person name="Biernat P."/>
            <person name="Pawlowska J."/>
        </authorList>
    </citation>
    <scope>NUCLEOTIDE SEQUENCE</scope>
    <source>
        <strain evidence="6">WA0000017839</strain>
    </source>
</reference>
<feature type="domain" description="Helitron helicase-like" evidence="5">
    <location>
        <begin position="17"/>
        <end position="78"/>
    </location>
</feature>
<gene>
    <name evidence="6" type="ORF">INT47_007461</name>
</gene>
<protein>
    <recommendedName>
        <fullName evidence="1">ATP-dependent DNA helicase</fullName>
        <ecNumber evidence="1">5.6.2.3</ecNumber>
    </recommendedName>
</protein>
<dbReference type="GO" id="GO:0006310">
    <property type="term" value="P:DNA recombination"/>
    <property type="evidence" value="ECO:0007669"/>
    <property type="project" value="UniProtKB-KW"/>
</dbReference>
<evidence type="ECO:0000256" key="1">
    <source>
        <dbReference type="RuleBase" id="RU363044"/>
    </source>
</evidence>
<evidence type="ECO:0000313" key="7">
    <source>
        <dbReference type="Proteomes" id="UP000603453"/>
    </source>
</evidence>
<dbReference type="OrthoDB" id="2287865at2759"/>
<dbReference type="InterPro" id="IPR025476">
    <property type="entry name" value="Helitron_helicase-like"/>
</dbReference>
<keyword evidence="1" id="KW-0233">DNA recombination</keyword>
<sequence>MDDDVMSEEEAETLSYDEKARLIQSDPITTARYFDHRFRELKKTWVAEDGPFCEYKISEHYFRIEFQHRGSPHVHMLIWLEDAPIYEDKECDTVDEAREVKKLICDFVDKIITFSKKWDGSPHTNDASRSNIDTWKSLLKTRQTHKHTSTCRRKRGGNDIVCRFNIPFMPMPYTKIMLPLDHSDYTPEETSEYKKMHKGSKDYLDENSTMLSDSEISFVTFLELVNVPCPAEYFFCIEISKIYIKREPNEVMINNYSRKILSLFKANMDIQFILDPYACCAYVLDYINKTDKGMSKAMEGVYAKHKDDPKCKAFDLLKSLLTTYYNASKISAQEAAYNIIGIRIFESSTVTIFVPTSRPENRTHILKSQVDLLKLSPDSTDCFIPGVIEHYVNCPDSLENITLAQFASYYEVSKKHPSKNKKSRKRDDEENEDEAESENEETLQADTVEDVFFLCGGSPGEVFELKKDSGFIRRRSKDEAMEFLDVDTEKKFLENQNNIVFIKKEFCTIDDETLDGYMEQLNGEMEENETGSEDMGNSNQTSIKSCDANNDFKRYTLDVDDSSEGDYHRSNDLFDDLNESTSRSNNGNKTYLEKITLADRLGKEQFYALLSKLNRFGNEYSPVLLTAPTGKAAFNIQGQTLHNAFQLPVSQNDNAALGALSASVSHFMSVGLKDVRVLIIDEISMVGVKIFGLIDQRLRTIFDATLPFGGISVIVLGDFFQLSPVAAKPLYTSKQIMRQRDDLQFSIALNNMAVGKMTPQDINLFQSRVLPMTVEEMNLLSCGENMHPHLRVNVDQLSEERPICLFHRNADVKSMNNAILDNMDTEGSISVCFDRATGGKTTASEKKFALELVRDDNSTHSLKNRSLLKQLKLKISARYMIMTNISTADGIVNGTTGYLKKIDYGRLKNTSASSSSAAVNKKPLRLWIKFDDERSGLGLRKNQALLREINNTIDDRWTMIEPVSLAITKVASLGITINRKQFPIVPAEALTIHKSQGGTYKNVVVYNYGGSKMSRSLIYVACSRATTASGLRQKTIVLNPVFRGLTEKKSFQILSRNVQSLQDHFNQIVNDPVYISSDVILLNETWTLCDDCFDIPGFKMVSSANCLGTVRKPLGSRCYISDKLGNNYASQLELFIGDNNSSVSVSFVTVDSSLYCSIYASPRTSQQLLLETLNFVVDQDYDYIVIAGDFNVNFNEESSKKSAILNLLEQKGLKSSLPSTVISTTKQKTLIDNIFNNKEILDSGTYISFTSYHEPLWLLT</sequence>
<evidence type="ECO:0000259" key="5">
    <source>
        <dbReference type="Pfam" id="PF14214"/>
    </source>
</evidence>
<keyword evidence="1" id="KW-0227">DNA damage</keyword>
<accession>A0A8H7UWW8</accession>
<dbReference type="InterPro" id="IPR027785">
    <property type="entry name" value="UvrD-like_helicase_C"/>
</dbReference>
<dbReference type="InterPro" id="IPR010285">
    <property type="entry name" value="DNA_helicase_pif1-like_DEAD"/>
</dbReference>
<feature type="domain" description="UvrD-like helicase C-terminal" evidence="4">
    <location>
        <begin position="987"/>
        <end position="1029"/>
    </location>
</feature>
<dbReference type="AlphaFoldDB" id="A0A8H7UWW8"/>
<keyword evidence="1" id="KW-0067">ATP-binding</keyword>
<dbReference type="GO" id="GO:0005524">
    <property type="term" value="F:ATP binding"/>
    <property type="evidence" value="ECO:0007669"/>
    <property type="project" value="UniProtKB-KW"/>
</dbReference>
<dbReference type="Pfam" id="PF05970">
    <property type="entry name" value="PIF1"/>
    <property type="match status" value="1"/>
</dbReference>
<dbReference type="CDD" id="cd18809">
    <property type="entry name" value="SF1_C_RecD"/>
    <property type="match status" value="1"/>
</dbReference>
<dbReference type="Gene3D" id="3.40.50.300">
    <property type="entry name" value="P-loop containing nucleotide triphosphate hydrolases"/>
    <property type="match status" value="2"/>
</dbReference>
<dbReference type="GO" id="GO:0000723">
    <property type="term" value="P:telomere maintenance"/>
    <property type="evidence" value="ECO:0007669"/>
    <property type="project" value="InterPro"/>
</dbReference>
<dbReference type="InterPro" id="IPR051055">
    <property type="entry name" value="PIF1_helicase"/>
</dbReference>
<dbReference type="SUPFAM" id="SSF52540">
    <property type="entry name" value="P-loop containing nucleoside triphosphate hydrolases"/>
    <property type="match status" value="2"/>
</dbReference>
<comment type="catalytic activity">
    <reaction evidence="1">
        <text>ATP + H2O = ADP + phosphate + H(+)</text>
        <dbReference type="Rhea" id="RHEA:13065"/>
        <dbReference type="ChEBI" id="CHEBI:15377"/>
        <dbReference type="ChEBI" id="CHEBI:15378"/>
        <dbReference type="ChEBI" id="CHEBI:30616"/>
        <dbReference type="ChEBI" id="CHEBI:43474"/>
        <dbReference type="ChEBI" id="CHEBI:456216"/>
        <dbReference type="EC" id="5.6.2.3"/>
    </reaction>
</comment>
<keyword evidence="1" id="KW-0378">Hydrolase</keyword>
<evidence type="ECO:0000259" key="4">
    <source>
        <dbReference type="Pfam" id="PF13538"/>
    </source>
</evidence>
<dbReference type="Pfam" id="PF13538">
    <property type="entry name" value="UvrD_C_2"/>
    <property type="match status" value="1"/>
</dbReference>
<feature type="domain" description="DNA helicase Pif1-like DEAD-box helicase" evidence="3">
    <location>
        <begin position="619"/>
        <end position="729"/>
    </location>
</feature>
<keyword evidence="7" id="KW-1185">Reference proteome</keyword>
<dbReference type="PANTHER" id="PTHR47642:SF5">
    <property type="entry name" value="ATP-DEPENDENT DNA HELICASE"/>
    <property type="match status" value="1"/>
</dbReference>
<proteinExistence type="inferred from homology"/>
<comment type="similarity">
    <text evidence="1">Belongs to the helicase family.</text>
</comment>
<dbReference type="InterPro" id="IPR036691">
    <property type="entry name" value="Endo/exonu/phosph_ase_sf"/>
</dbReference>
<comment type="cofactor">
    <cofactor evidence="1">
        <name>Mg(2+)</name>
        <dbReference type="ChEBI" id="CHEBI:18420"/>
    </cofactor>
</comment>
<name>A0A8H7UWW8_9FUNG</name>
<evidence type="ECO:0000256" key="2">
    <source>
        <dbReference type="SAM" id="MobiDB-lite"/>
    </source>
</evidence>
<dbReference type="GO" id="GO:0006281">
    <property type="term" value="P:DNA repair"/>
    <property type="evidence" value="ECO:0007669"/>
    <property type="project" value="UniProtKB-KW"/>
</dbReference>